<organism evidence="9 10">
    <name type="scientific">Talaromyces marneffei (strain ATCC 18224 / CBS 334.59 / QM 7333)</name>
    <name type="common">Penicillium marneffei</name>
    <dbReference type="NCBI Taxonomy" id="441960"/>
    <lineage>
        <taxon>Eukaryota</taxon>
        <taxon>Fungi</taxon>
        <taxon>Dikarya</taxon>
        <taxon>Ascomycota</taxon>
        <taxon>Pezizomycotina</taxon>
        <taxon>Eurotiomycetes</taxon>
        <taxon>Eurotiomycetidae</taxon>
        <taxon>Eurotiales</taxon>
        <taxon>Trichocomaceae</taxon>
        <taxon>Talaromyces</taxon>
        <taxon>Talaromyces sect. Talaromyces</taxon>
    </lineage>
</organism>
<gene>
    <name evidence="9" type="ORF">PMAA_067820</name>
</gene>
<evidence type="ECO:0000256" key="3">
    <source>
        <dbReference type="ARBA" id="ARBA00022723"/>
    </source>
</evidence>
<comment type="cofactor">
    <cofactor evidence="1">
        <name>Zn(2+)</name>
        <dbReference type="ChEBI" id="CHEBI:29105"/>
    </cofactor>
</comment>
<dbReference type="OrthoDB" id="272271at2759"/>
<dbReference type="GO" id="GO:0046872">
    <property type="term" value="F:metal ion binding"/>
    <property type="evidence" value="ECO:0007669"/>
    <property type="project" value="UniProtKB-KW"/>
</dbReference>
<comment type="catalytic activity">
    <reaction evidence="7">
        <text>N(6)-methyl-AMP + H2O + H(+) = IMP + methylamine</text>
        <dbReference type="Rhea" id="RHEA:16001"/>
        <dbReference type="ChEBI" id="CHEBI:15377"/>
        <dbReference type="ChEBI" id="CHEBI:15378"/>
        <dbReference type="ChEBI" id="CHEBI:58053"/>
        <dbReference type="ChEBI" id="CHEBI:59338"/>
        <dbReference type="ChEBI" id="CHEBI:144842"/>
    </reaction>
    <physiologicalReaction direction="left-to-right" evidence="7">
        <dbReference type="Rhea" id="RHEA:16002"/>
    </physiologicalReaction>
</comment>
<evidence type="ECO:0000256" key="6">
    <source>
        <dbReference type="ARBA" id="ARBA00023080"/>
    </source>
</evidence>
<dbReference type="AlphaFoldDB" id="B6QCN0"/>
<evidence type="ECO:0000256" key="1">
    <source>
        <dbReference type="ARBA" id="ARBA00001947"/>
    </source>
</evidence>
<proteinExistence type="inferred from homology"/>
<dbReference type="PANTHER" id="PTHR11409:SF42">
    <property type="entry name" value="ADENOSINE DEAMINASE-LIKE PROTEIN"/>
    <property type="match status" value="1"/>
</dbReference>
<dbReference type="InterPro" id="IPR032466">
    <property type="entry name" value="Metal_Hydrolase"/>
</dbReference>
<dbReference type="GO" id="GO:0004000">
    <property type="term" value="F:adenosine deaminase activity"/>
    <property type="evidence" value="ECO:0007669"/>
    <property type="project" value="TreeGrafter"/>
</dbReference>
<dbReference type="GO" id="GO:0006154">
    <property type="term" value="P:adenosine catabolic process"/>
    <property type="evidence" value="ECO:0007669"/>
    <property type="project" value="TreeGrafter"/>
</dbReference>
<sequence>MNDASSSVTEEFTKRLPKIELHAHLSGSITRQCLHEIWLHKKAQNPNFAIEDPGVLMPPGKVNYGLDIFFDVFSKSIYNLVNDAETILYATKSVLEDFRHDGVRYLELRTTPREIHDEDGRVLISKEEYVDIVLRGIKEFKQEQQNDNETDTDMSVYLILSIDRDRDTPSSAVEVVNIAIRHRTSSPNNPVIVGIDLCGNPLKGDVSTFRRAFDHAKTHKLGITIHFAETIYSNENNAEELETLLSFEPDRLGHVIHVPDSIKEKIAAKRIALELCMSCNVHAKMIVGGGGFEDHHFGEWWMKSECAVSLCTDDVGFFCSPVSQEYFLASKHFGLGHEDLVALCERGVGSIFSGEEEKTRLRRLLVNFSKLNV</sequence>
<comment type="similarity">
    <text evidence="2">Belongs to the metallo-dependent hydrolases superfamily. Adenosine and AMP deaminases family.</text>
</comment>
<dbReference type="SUPFAM" id="SSF51556">
    <property type="entry name" value="Metallo-dependent hydrolases"/>
    <property type="match status" value="1"/>
</dbReference>
<keyword evidence="5" id="KW-0862">Zinc</keyword>
<keyword evidence="3" id="KW-0479">Metal-binding</keyword>
<evidence type="ECO:0000259" key="8">
    <source>
        <dbReference type="Pfam" id="PF00962"/>
    </source>
</evidence>
<evidence type="ECO:0000256" key="5">
    <source>
        <dbReference type="ARBA" id="ARBA00022833"/>
    </source>
</evidence>
<evidence type="ECO:0000256" key="2">
    <source>
        <dbReference type="ARBA" id="ARBA00006676"/>
    </source>
</evidence>
<accession>B6QCN0</accession>
<feature type="domain" description="Adenosine deaminase" evidence="8">
    <location>
        <begin position="17"/>
        <end position="363"/>
    </location>
</feature>
<dbReference type="EMBL" id="DS995900">
    <property type="protein sequence ID" value="EEA25684.1"/>
    <property type="molecule type" value="Genomic_DNA"/>
</dbReference>
<dbReference type="VEuPathDB" id="FungiDB:PMAA_067820"/>
<keyword evidence="4" id="KW-0378">Hydrolase</keyword>
<evidence type="ECO:0000256" key="7">
    <source>
        <dbReference type="ARBA" id="ARBA00048787"/>
    </source>
</evidence>
<dbReference type="GO" id="GO:0046103">
    <property type="term" value="P:inosine biosynthetic process"/>
    <property type="evidence" value="ECO:0007669"/>
    <property type="project" value="TreeGrafter"/>
</dbReference>
<name>B6QCN0_TALMQ</name>
<evidence type="ECO:0000313" key="9">
    <source>
        <dbReference type="EMBL" id="EEA25684.1"/>
    </source>
</evidence>
<keyword evidence="10" id="KW-1185">Reference proteome</keyword>
<dbReference type="STRING" id="441960.B6QCN0"/>
<dbReference type="PhylomeDB" id="B6QCN0"/>
<dbReference type="InterPro" id="IPR001365">
    <property type="entry name" value="A_deaminase_dom"/>
</dbReference>
<dbReference type="HOGENOM" id="CLU_039228_3_1_1"/>
<dbReference type="GO" id="GO:0009117">
    <property type="term" value="P:nucleotide metabolic process"/>
    <property type="evidence" value="ECO:0007669"/>
    <property type="project" value="UniProtKB-KW"/>
</dbReference>
<reference evidence="10" key="1">
    <citation type="journal article" date="2015" name="Genome Announc.">
        <title>Genome sequence of the AIDS-associated pathogen Penicillium marneffei (ATCC18224) and its near taxonomic relative Talaromyces stipitatus (ATCC10500).</title>
        <authorList>
            <person name="Nierman W.C."/>
            <person name="Fedorova-Abrams N.D."/>
            <person name="Andrianopoulos A."/>
        </authorList>
    </citation>
    <scope>NUCLEOTIDE SEQUENCE [LARGE SCALE GENOMIC DNA]</scope>
    <source>
        <strain evidence="10">ATCC 18224 / CBS 334.59 / QM 7333</strain>
    </source>
</reference>
<dbReference type="PANTHER" id="PTHR11409">
    <property type="entry name" value="ADENOSINE DEAMINASE"/>
    <property type="match status" value="1"/>
</dbReference>
<dbReference type="InterPro" id="IPR006330">
    <property type="entry name" value="Ado/ade_deaminase"/>
</dbReference>
<protein>
    <submittedName>
        <fullName evidence="9">Adenosine deaminase, putative</fullName>
    </submittedName>
</protein>
<dbReference type="Proteomes" id="UP000001294">
    <property type="component" value="Unassembled WGS sequence"/>
</dbReference>
<dbReference type="Gene3D" id="3.20.20.140">
    <property type="entry name" value="Metal-dependent hydrolases"/>
    <property type="match status" value="1"/>
</dbReference>
<evidence type="ECO:0000256" key="4">
    <source>
        <dbReference type="ARBA" id="ARBA00022801"/>
    </source>
</evidence>
<keyword evidence="6" id="KW-0546">Nucleotide metabolism</keyword>
<dbReference type="Pfam" id="PF00962">
    <property type="entry name" value="A_deaminase"/>
    <property type="match status" value="1"/>
</dbReference>
<evidence type="ECO:0000313" key="10">
    <source>
        <dbReference type="Proteomes" id="UP000001294"/>
    </source>
</evidence>